<comment type="caution">
    <text evidence="2">The sequence shown here is derived from an EMBL/GenBank/DDBJ whole genome shotgun (WGS) entry which is preliminary data.</text>
</comment>
<dbReference type="Proteomes" id="UP000597989">
    <property type="component" value="Unassembled WGS sequence"/>
</dbReference>
<sequence length="117" mass="12821">MKQGVYTRCLENGARGVHGGLQHTADLRKLFTIRGSAELTGGRQRDDRKGPAMLRDDPPPERTPQARTSRRRASTVGSLRRAIYRELADAAARSDVVQAPLTWPLVAPQATPHQASP</sequence>
<evidence type="ECO:0000313" key="3">
    <source>
        <dbReference type="Proteomes" id="UP000597989"/>
    </source>
</evidence>
<feature type="compositionally biased region" description="Basic and acidic residues" evidence="1">
    <location>
        <begin position="43"/>
        <end position="60"/>
    </location>
</feature>
<accession>A0A917JUC1</accession>
<evidence type="ECO:0000313" key="2">
    <source>
        <dbReference type="EMBL" id="GGI84706.1"/>
    </source>
</evidence>
<feature type="region of interest" description="Disordered" evidence="1">
    <location>
        <begin position="37"/>
        <end position="77"/>
    </location>
</feature>
<evidence type="ECO:0000256" key="1">
    <source>
        <dbReference type="SAM" id="MobiDB-lite"/>
    </source>
</evidence>
<dbReference type="AlphaFoldDB" id="A0A917JUC1"/>
<reference evidence="2 3" key="1">
    <citation type="journal article" date="2014" name="Int. J. Syst. Evol. Microbiol.">
        <title>Complete genome sequence of Corynebacterium casei LMG S-19264T (=DSM 44701T), isolated from a smear-ripened cheese.</title>
        <authorList>
            <consortium name="US DOE Joint Genome Institute (JGI-PGF)"/>
            <person name="Walter F."/>
            <person name="Albersmeier A."/>
            <person name="Kalinowski J."/>
            <person name="Ruckert C."/>
        </authorList>
    </citation>
    <scope>NUCLEOTIDE SEQUENCE [LARGE SCALE GENOMIC DNA]</scope>
    <source>
        <strain evidence="2 3">CGMCC 4.7206</strain>
    </source>
</reference>
<protein>
    <submittedName>
        <fullName evidence="2">Uncharacterized protein</fullName>
    </submittedName>
</protein>
<proteinExistence type="predicted"/>
<organism evidence="2 3">
    <name type="scientific">Saccharopolyspora thermophila</name>
    <dbReference type="NCBI Taxonomy" id="89367"/>
    <lineage>
        <taxon>Bacteria</taxon>
        <taxon>Bacillati</taxon>
        <taxon>Actinomycetota</taxon>
        <taxon>Actinomycetes</taxon>
        <taxon>Pseudonocardiales</taxon>
        <taxon>Pseudonocardiaceae</taxon>
        <taxon>Saccharopolyspora</taxon>
    </lineage>
</organism>
<name>A0A917JUC1_9PSEU</name>
<dbReference type="EMBL" id="BMMT01000006">
    <property type="protein sequence ID" value="GGI84706.1"/>
    <property type="molecule type" value="Genomic_DNA"/>
</dbReference>
<gene>
    <name evidence="2" type="ORF">GCM10011581_22250</name>
</gene>